<dbReference type="Proteomes" id="UP000603463">
    <property type="component" value="Unassembled WGS sequence"/>
</dbReference>
<feature type="domain" description="HTH cro/C1-type" evidence="1">
    <location>
        <begin position="21"/>
        <end position="75"/>
    </location>
</feature>
<sequence>MARTPGNEQNRWFREVFAAEIRAEMARQRVSGRELARRIGESPQWVSHRVNAVQSIDTDDIPRFADALGMSTADLLRQVADAIRE</sequence>
<proteinExistence type="predicted"/>
<evidence type="ECO:0000259" key="1">
    <source>
        <dbReference type="PROSITE" id="PS50943"/>
    </source>
</evidence>
<accession>A0A9Q5EW94</accession>
<dbReference type="GO" id="GO:0003677">
    <property type="term" value="F:DNA binding"/>
    <property type="evidence" value="ECO:0007669"/>
    <property type="project" value="InterPro"/>
</dbReference>
<dbReference type="Gene3D" id="1.10.260.40">
    <property type="entry name" value="lambda repressor-like DNA-binding domains"/>
    <property type="match status" value="1"/>
</dbReference>
<dbReference type="CDD" id="cd00093">
    <property type="entry name" value="HTH_XRE"/>
    <property type="match status" value="1"/>
</dbReference>
<dbReference type="InterPro" id="IPR001387">
    <property type="entry name" value="Cro/C1-type_HTH"/>
</dbReference>
<protein>
    <submittedName>
        <fullName evidence="2">Helix-turn-helix domain-containing protein</fullName>
    </submittedName>
</protein>
<dbReference type="EMBL" id="WVBC01000002">
    <property type="protein sequence ID" value="NKT77340.1"/>
    <property type="molecule type" value="Genomic_DNA"/>
</dbReference>
<dbReference type="Pfam" id="PF13560">
    <property type="entry name" value="HTH_31"/>
    <property type="match status" value="1"/>
</dbReference>
<dbReference type="InterPro" id="IPR010982">
    <property type="entry name" value="Lambda_DNA-bd_dom_sf"/>
</dbReference>
<comment type="caution">
    <text evidence="2">The sequence shown here is derived from an EMBL/GenBank/DDBJ whole genome shotgun (WGS) entry which is preliminary data.</text>
</comment>
<dbReference type="SUPFAM" id="SSF47413">
    <property type="entry name" value="lambda repressor-like DNA-binding domains"/>
    <property type="match status" value="1"/>
</dbReference>
<dbReference type="SMART" id="SM00530">
    <property type="entry name" value="HTH_XRE"/>
    <property type="match status" value="1"/>
</dbReference>
<name>A0A9Q5EW94_RHOHA</name>
<dbReference type="PROSITE" id="PS50943">
    <property type="entry name" value="HTH_CROC1"/>
    <property type="match status" value="1"/>
</dbReference>
<dbReference type="AlphaFoldDB" id="A0A9Q5EW94"/>
<evidence type="ECO:0000313" key="2">
    <source>
        <dbReference type="EMBL" id="NKT77340.1"/>
    </source>
</evidence>
<organism evidence="2 3">
    <name type="scientific">Rhodococcus hoagii</name>
    <name type="common">Corynebacterium equii</name>
    <dbReference type="NCBI Taxonomy" id="43767"/>
    <lineage>
        <taxon>Bacteria</taxon>
        <taxon>Bacillati</taxon>
        <taxon>Actinomycetota</taxon>
        <taxon>Actinomycetes</taxon>
        <taxon>Mycobacteriales</taxon>
        <taxon>Nocardiaceae</taxon>
        <taxon>Prescottella</taxon>
    </lineage>
</organism>
<evidence type="ECO:0000313" key="3">
    <source>
        <dbReference type="Proteomes" id="UP000603463"/>
    </source>
</evidence>
<gene>
    <name evidence="2" type="ORF">GS882_03810</name>
</gene>
<reference evidence="2" key="1">
    <citation type="journal article" date="2020" name="Environ. Microbiol.">
        <title>The novel and transferable erm(51) gene confers Macrolides, Lincosamides, and Streptogramins B (MLSB) resistance to clonal Rhodococcus equi in the environment.</title>
        <authorList>
            <person name="Huber L."/>
            <person name="Giguere S."/>
            <person name="Slovis N.M."/>
            <person name="Alvarez-Narvaez S."/>
            <person name="Hart K.A."/>
            <person name="Greiter M."/>
            <person name="Morris E.R.A."/>
            <person name="Cohen N.D."/>
        </authorList>
    </citation>
    <scope>NUCLEOTIDE SEQUENCE</scope>
    <source>
        <strain evidence="2">Lh_116_1</strain>
    </source>
</reference>